<evidence type="ECO:0000313" key="1">
    <source>
        <dbReference type="EMBL" id="POM73849.1"/>
    </source>
</evidence>
<dbReference type="Proteomes" id="UP000237271">
    <property type="component" value="Unassembled WGS sequence"/>
</dbReference>
<keyword evidence="2" id="KW-1185">Reference proteome</keyword>
<reference evidence="1 2" key="1">
    <citation type="journal article" date="2017" name="Genome Biol. Evol.">
        <title>Phytophthora megakarya and P. palmivora, closely related causal agents of cacao black pod rot, underwent increases in genome sizes and gene numbers by different mechanisms.</title>
        <authorList>
            <person name="Ali S.S."/>
            <person name="Shao J."/>
            <person name="Lary D.J."/>
            <person name="Kronmiller B."/>
            <person name="Shen D."/>
            <person name="Strem M.D."/>
            <person name="Amoako-Attah I."/>
            <person name="Akrofi A.Y."/>
            <person name="Begoude B.A."/>
            <person name="Ten Hoopen G.M."/>
            <person name="Coulibaly K."/>
            <person name="Kebe B.I."/>
            <person name="Melnick R.L."/>
            <person name="Guiltinan M.J."/>
            <person name="Tyler B.M."/>
            <person name="Meinhardt L.W."/>
            <person name="Bailey B.A."/>
        </authorList>
    </citation>
    <scope>NUCLEOTIDE SEQUENCE [LARGE SCALE GENOMIC DNA]</scope>
    <source>
        <strain evidence="2">sbr112.9</strain>
    </source>
</reference>
<protein>
    <submittedName>
        <fullName evidence="1">Uncharacterized protein</fullName>
    </submittedName>
</protein>
<evidence type="ECO:0000313" key="2">
    <source>
        <dbReference type="Proteomes" id="UP000237271"/>
    </source>
</evidence>
<gene>
    <name evidence="1" type="ORF">PHPALM_9265</name>
</gene>
<proteinExistence type="predicted"/>
<comment type="caution">
    <text evidence="1">The sequence shown here is derived from an EMBL/GenBank/DDBJ whole genome shotgun (WGS) entry which is preliminary data.</text>
</comment>
<dbReference type="AlphaFoldDB" id="A0A2P4Y846"/>
<dbReference type="EMBL" id="NCKW01004990">
    <property type="protein sequence ID" value="POM73849.1"/>
    <property type="molecule type" value="Genomic_DNA"/>
</dbReference>
<sequence>MYNNGLENLTQVIASSSRKKLSLNKASTLGLVDNYATGSGSIFCWDRTPLTKFSRSGVHYYWCTAGREDLVIVKWLFEHFGGCEVPSIHGHLWLL</sequence>
<name>A0A2P4Y846_9STRA</name>
<organism evidence="1 2">
    <name type="scientific">Phytophthora palmivora</name>
    <dbReference type="NCBI Taxonomy" id="4796"/>
    <lineage>
        <taxon>Eukaryota</taxon>
        <taxon>Sar</taxon>
        <taxon>Stramenopiles</taxon>
        <taxon>Oomycota</taxon>
        <taxon>Peronosporomycetes</taxon>
        <taxon>Peronosporales</taxon>
        <taxon>Peronosporaceae</taxon>
        <taxon>Phytophthora</taxon>
    </lineage>
</organism>
<accession>A0A2P4Y846</accession>